<evidence type="ECO:0000256" key="2">
    <source>
        <dbReference type="ARBA" id="ARBA00022737"/>
    </source>
</evidence>
<dbReference type="OrthoDB" id="427368at2759"/>
<dbReference type="GO" id="GO:0005697">
    <property type="term" value="C:telomerase holoenzyme complex"/>
    <property type="evidence" value="ECO:0007669"/>
    <property type="project" value="TreeGrafter"/>
</dbReference>
<evidence type="ECO:0000256" key="1">
    <source>
        <dbReference type="ARBA" id="ARBA00022574"/>
    </source>
</evidence>
<dbReference type="Pfam" id="PF19334">
    <property type="entry name" value="DUF5920"/>
    <property type="match status" value="1"/>
</dbReference>
<dbReference type="InterPro" id="IPR020472">
    <property type="entry name" value="WD40_PAC1"/>
</dbReference>
<dbReference type="Gene3D" id="3.40.50.410">
    <property type="entry name" value="von Willebrand factor, type A domain"/>
    <property type="match status" value="1"/>
</dbReference>
<organism evidence="6 7">
    <name type="scientific">Macrostomum lignano</name>
    <dbReference type="NCBI Taxonomy" id="282301"/>
    <lineage>
        <taxon>Eukaryota</taxon>
        <taxon>Metazoa</taxon>
        <taxon>Spiralia</taxon>
        <taxon>Lophotrochozoa</taxon>
        <taxon>Platyhelminthes</taxon>
        <taxon>Rhabditophora</taxon>
        <taxon>Macrostomorpha</taxon>
        <taxon>Macrostomida</taxon>
        <taxon>Macrostomidae</taxon>
        <taxon>Macrostomum</taxon>
    </lineage>
</organism>
<feature type="compositionally biased region" description="Gly residues" evidence="4">
    <location>
        <begin position="1895"/>
        <end position="1907"/>
    </location>
</feature>
<name>A0A267H0H4_9PLAT</name>
<evidence type="ECO:0000256" key="3">
    <source>
        <dbReference type="PROSITE-ProRule" id="PRU00221"/>
    </source>
</evidence>
<dbReference type="InterPro" id="IPR001680">
    <property type="entry name" value="WD40_rpt"/>
</dbReference>
<protein>
    <recommendedName>
        <fullName evidence="5">TROVE domain-containing protein</fullName>
    </recommendedName>
</protein>
<evidence type="ECO:0000256" key="4">
    <source>
        <dbReference type="SAM" id="MobiDB-lite"/>
    </source>
</evidence>
<dbReference type="PANTHER" id="PTHR44791">
    <property type="entry name" value="TELOMERASE PROTEIN COMPONENT 1 TEP1"/>
    <property type="match status" value="1"/>
</dbReference>
<dbReference type="InterPro" id="IPR011047">
    <property type="entry name" value="Quinoprotein_ADH-like_sf"/>
</dbReference>
<dbReference type="PROSITE" id="PS00678">
    <property type="entry name" value="WD_REPEATS_1"/>
    <property type="match status" value="1"/>
</dbReference>
<evidence type="ECO:0000313" key="7">
    <source>
        <dbReference type="Proteomes" id="UP000215902"/>
    </source>
</evidence>
<feature type="repeat" description="WD" evidence="3">
    <location>
        <begin position="1622"/>
        <end position="1652"/>
    </location>
</feature>
<feature type="repeat" description="WD" evidence="3">
    <location>
        <begin position="1426"/>
        <end position="1468"/>
    </location>
</feature>
<gene>
    <name evidence="6" type="ORF">BOX15_Mlig031198g6</name>
</gene>
<sequence>MSLIGKRYPDSLAEFYKTGLPGEFDATRAGKRMRLPVPETWETQVSARGNKAEVWESLLDHRKLPYMAMLRNLRNLIKAGISVKHHNMVLKRLQDEGSVINSKQFPFRFFSAYQALDVLERELMATKEAIAKLAKQSATPSGPGAPKPRRGGRGGGRGSGRGGRGGRGGGGGGDREQKKAQKAMAGFSSDMIDWIARYRKALEAAVKVATTYNVPPIKGSTLLLVTGYPDMDLPCTSYRGMGKPRTVMEVAILLGLMCKHACEQCDFRVFLTSSMTEVGLSKGGILENLNDVVLQVREARMADIGLSFSPPSSVPSVVLDHLYSLLAGRKQVDTLLLLSNTDWSMDAGVKAFLRRYRQAVDPNLLFVNVDLSGRVPSVKPSEADEATMNDVSVAGFSDQILRFISQRGDADILAHVDATDKRYNLPQNLPGVNGGGGGGPRSQVEAPLPLVCQIPRWRVSRVFISSTFRDMHGERDLLTRCLFPQLRRECRKMFVELLEVDLRWGVTEEEARRESLVPICLDEVRRCDLFIGLLGDRYGFTPASYAAPADPAFDWVRDCPPGRSITELEMRHALQRHGSDQAALRSTAFFCLREPLPPGEVPAAWRDWFESEPEPEKRRLLAELRSMVQHSGCVVHSYSGRWGLVLDGRPLLTGLEDLGGRLYASLLLALQARFCDGADADDDDDEDGGASTAAFVDEAEHTEGLQAGFLQRQQADFVGRETQVKALKKLLGSVRSGVVPVVGQPGCGKTAFMAHAVRAACQPVWSIAHFVGASPGSNFIHPTLQRICHELARRFGLGDLPAQCSFKSLVERFSELLTAVGKRGKFTIFIDGFELMEDINEAKSFSWLPVPLPENIVAVITVNANSTVHKSLLRRPDKHEFSLGVLDVLDRSEIMQQMLAKFSKSLDEAAFNNQMRLITGKKQSGLPAYLRLVCDEIRLLGLHESLSEQLKQLPQTLPQLVSFVLARLETQCGVELVSAAACLLLLARDGLSESELRLALSVFGLLKSRQQLGSSNRELDDSAEQQQAVEPGMLVPQLNVAQLVAGLGALLGNGGVENAASLIRLQGEDACRAVRERYLAGAAAAAAESFCHRVLAHTFLLRCNRPASFDGADGRALAELPYHLERSLKYGLLESLLTNLDFLKAKCTQGNPRDLLENYLGVANPNGPMLRERKKMEASQRFQDYKQFAFDCVNHLTKYPELIYQLALNYHADSAVCQDAESALSGRAARGRAASAIVWRNKDDLQPANGGNIACQLTLDGFSSTPTCLAADSVGALAVGTIDGDVVLRQSDTGREIKSLSGHSAEVTAVCFVGAGAGRLATASKDGFVNLWDSGAGVRLANLKGHVRRVTALVANPRGDLFASAGLDGFVLLRNAATGELSYHFRTKSPINCAAFHPEGKLLAAGCWDASVKLLDSLAHSRTAVLRGHRAAVRAVAFSRHTGGHLVSGSMDGELRVWDTATGVPVGLIRSAGLPATALVFSLTGEHLVTADTGLRPALWSSGLGRLVCAIGDSSDEAGRPATSADRVMSLAADAGFSLLASGSHSGRVRLHRPFTGQPVAELRIRSDYASVGALQFAPGGGDSCQLYCGCDDAALRLLRVAFDSAGKRTLQLVSTSGRAGRGGHSGRVTALACAPGLVMSASEDCTARLWDAGLRECSTVFNHHKGAVLACALAPDGSLGFTGANDASILVYDLSDKSLVHTEPQAHGDWVTSLDCFRATDSAESELRLVSGSNDFSVKLWRVQPDSHSLSQLLRLTGHVSAVSCVRGLPNCLASSCSGGELKLWTYTEASAGGKVRAVGVEATTLYGAEQRSNACLLARPPTVSAAAKSSAAAAKTSAAAAKTSAAATAAAAASSKSKKSKKKLPASPSSSSEEEDSDDGGAVKVSLDDIDFGRGGCGRGGGGGDWDAQVDEDKQRATMRKRQIAPTDRRPAEAVVVCGASDDGVVRVHQPLLPNPLGPLTGHSAGPVSGLAACSGRFLASLSAADATVRTWRIADRPLPELGQGAGHAAPVTIVCYLPDCGAVASGGLDGCLLLWEAPAGRLLARLRVHDSAVCGLAWQPEGHLLIACQGLPGCLLRLATIGLAAELSAIAGRSSAPSASAVQQLDLASAVPDRLTRLACPSSASVCSPVACLRDTVAGFWAGGLLLVGGAGVGSRAIELPAGSADSAAGPDAWPDFVQPCPAGPGAPLARVLLRRLRDAEVSCLEFARSSGGSSASLVRRTVTSRKLDLPVGQSRPMRAVCLTQQPLRALLTYGCSGRGQLGIVRLEAVASELSFGPQLEGFQCHSAELTALCPLTGPKTPDSGGLFATGSADGEVKVWRAKVRGDTFELERVSMYTLNCGVAVMEFVEAQGERRLIVGDRNGGVQFLEVMCTRGEPMPTIVK</sequence>
<feature type="repeat" description="WD" evidence="3">
    <location>
        <begin position="1343"/>
        <end position="1384"/>
    </location>
</feature>
<keyword evidence="7" id="KW-1185">Reference proteome</keyword>
<evidence type="ECO:0000259" key="5">
    <source>
        <dbReference type="PROSITE" id="PS50988"/>
    </source>
</evidence>
<dbReference type="Gene3D" id="3.40.50.300">
    <property type="entry name" value="P-loop containing nucleotide triphosphate hydrolases"/>
    <property type="match status" value="1"/>
</dbReference>
<dbReference type="Pfam" id="PF13191">
    <property type="entry name" value="AAA_16"/>
    <property type="match status" value="1"/>
</dbReference>
<dbReference type="Proteomes" id="UP000215902">
    <property type="component" value="Unassembled WGS sequence"/>
</dbReference>
<proteinExistence type="predicted"/>
<accession>A0A267H0H4</accession>
<dbReference type="InterPro" id="IPR019775">
    <property type="entry name" value="WD40_repeat_CS"/>
</dbReference>
<dbReference type="PROSITE" id="PS50988">
    <property type="entry name" value="TROVE"/>
    <property type="match status" value="1"/>
</dbReference>
<dbReference type="Gene3D" id="1.25.40.370">
    <property type="match status" value="1"/>
</dbReference>
<feature type="repeat" description="WD" evidence="3">
    <location>
        <begin position="1300"/>
        <end position="1333"/>
    </location>
</feature>
<dbReference type="InterPro" id="IPR008858">
    <property type="entry name" value="TROVE_dom"/>
</dbReference>
<dbReference type="Pfam" id="PF00400">
    <property type="entry name" value="WD40"/>
    <property type="match status" value="9"/>
</dbReference>
<feature type="region of interest" description="Disordered" evidence="4">
    <location>
        <begin position="133"/>
        <end position="182"/>
    </location>
</feature>
<dbReference type="InterPro" id="IPR025139">
    <property type="entry name" value="DUF4062"/>
</dbReference>
<dbReference type="InterPro" id="IPR036465">
    <property type="entry name" value="vWFA_dom_sf"/>
</dbReference>
<dbReference type="PROSITE" id="PS50082">
    <property type="entry name" value="WD_REPEATS_2"/>
    <property type="match status" value="6"/>
</dbReference>
<dbReference type="InterPro" id="IPR052652">
    <property type="entry name" value="Telomerase_Complex_Comp"/>
</dbReference>
<dbReference type="PROSITE" id="PS50294">
    <property type="entry name" value="WD_REPEATS_REGION"/>
    <property type="match status" value="2"/>
</dbReference>
<dbReference type="Pfam" id="PF05731">
    <property type="entry name" value="TROVE"/>
    <property type="match status" value="1"/>
</dbReference>
<feature type="region of interest" description="Disordered" evidence="4">
    <location>
        <begin position="1854"/>
        <end position="1912"/>
    </location>
</feature>
<dbReference type="InterPro" id="IPR015943">
    <property type="entry name" value="WD40/YVTN_repeat-like_dom_sf"/>
</dbReference>
<evidence type="ECO:0000313" key="6">
    <source>
        <dbReference type="EMBL" id="PAA91184.1"/>
    </source>
</evidence>
<dbReference type="SUPFAM" id="SSF140864">
    <property type="entry name" value="TROVE domain-like"/>
    <property type="match status" value="1"/>
</dbReference>
<feature type="repeat" description="WD" evidence="3">
    <location>
        <begin position="2007"/>
        <end position="2048"/>
    </location>
</feature>
<dbReference type="SUPFAM" id="SSF50998">
    <property type="entry name" value="Quinoprotein alcohol dehydrogenase-like"/>
    <property type="match status" value="1"/>
</dbReference>
<dbReference type="GO" id="GO:0000722">
    <property type="term" value="P:telomere maintenance via recombination"/>
    <property type="evidence" value="ECO:0007669"/>
    <property type="project" value="TreeGrafter"/>
</dbReference>
<dbReference type="InterPro" id="IPR036322">
    <property type="entry name" value="WD40_repeat_dom_sf"/>
</dbReference>
<feature type="compositionally biased region" description="Gly residues" evidence="4">
    <location>
        <begin position="153"/>
        <end position="172"/>
    </location>
</feature>
<dbReference type="GO" id="GO:0070034">
    <property type="term" value="F:telomerase RNA binding"/>
    <property type="evidence" value="ECO:0007669"/>
    <property type="project" value="TreeGrafter"/>
</dbReference>
<dbReference type="EMBL" id="NIVC01000094">
    <property type="protein sequence ID" value="PAA91184.1"/>
    <property type="molecule type" value="Genomic_DNA"/>
</dbReference>
<keyword evidence="1 3" id="KW-0853">WD repeat</keyword>
<dbReference type="SMART" id="SM00320">
    <property type="entry name" value="WD40"/>
    <property type="match status" value="16"/>
</dbReference>
<feature type="domain" description="TROVE" evidence="5">
    <location>
        <begin position="1"/>
        <end position="219"/>
    </location>
</feature>
<dbReference type="PRINTS" id="PR00320">
    <property type="entry name" value="GPROTEINBRPT"/>
</dbReference>
<dbReference type="GO" id="GO:0003720">
    <property type="term" value="F:telomerase activity"/>
    <property type="evidence" value="ECO:0007669"/>
    <property type="project" value="TreeGrafter"/>
</dbReference>
<dbReference type="InterPro" id="IPR045804">
    <property type="entry name" value="DUF5920"/>
</dbReference>
<comment type="caution">
    <text evidence="6">The sequence shown here is derived from an EMBL/GenBank/DDBJ whole genome shotgun (WGS) entry which is preliminary data.</text>
</comment>
<keyword evidence="2" id="KW-0677">Repeat</keyword>
<dbReference type="SUPFAM" id="SSF50978">
    <property type="entry name" value="WD40 repeat-like"/>
    <property type="match status" value="3"/>
</dbReference>
<dbReference type="CDD" id="cd00200">
    <property type="entry name" value="WD40"/>
    <property type="match status" value="2"/>
</dbReference>
<dbReference type="InterPro" id="IPR041664">
    <property type="entry name" value="AAA_16"/>
</dbReference>
<dbReference type="SUPFAM" id="SSF52540">
    <property type="entry name" value="P-loop containing nucleoside triphosphate hydrolases"/>
    <property type="match status" value="1"/>
</dbReference>
<dbReference type="Gene3D" id="2.130.10.10">
    <property type="entry name" value="YVTN repeat-like/Quinoprotein amine dehydrogenase"/>
    <property type="match status" value="3"/>
</dbReference>
<dbReference type="InterPro" id="IPR037214">
    <property type="entry name" value="TROVE_dom_sf"/>
</dbReference>
<dbReference type="Pfam" id="PF13271">
    <property type="entry name" value="DUF4062"/>
    <property type="match status" value="1"/>
</dbReference>
<dbReference type="InterPro" id="IPR027417">
    <property type="entry name" value="P-loop_NTPase"/>
</dbReference>
<feature type="repeat" description="WD" evidence="3">
    <location>
        <begin position="1662"/>
        <end position="1703"/>
    </location>
</feature>
<dbReference type="PANTHER" id="PTHR44791:SF1">
    <property type="entry name" value="TELOMERASE PROTEIN COMPONENT 1"/>
    <property type="match status" value="1"/>
</dbReference>
<reference evidence="6 7" key="1">
    <citation type="submission" date="2017-06" db="EMBL/GenBank/DDBJ databases">
        <title>A platform for efficient transgenesis in Macrostomum lignano, a flatworm model organism for stem cell research.</title>
        <authorList>
            <person name="Berezikov E."/>
        </authorList>
    </citation>
    <scope>NUCLEOTIDE SEQUENCE [LARGE SCALE GENOMIC DNA]</scope>
    <source>
        <strain evidence="6">DV1</strain>
        <tissue evidence="6">Whole organism</tissue>
    </source>
</reference>
<dbReference type="STRING" id="282301.A0A267H0H4"/>